<dbReference type="EMBL" id="MU004407">
    <property type="protein sequence ID" value="KAF2652198.1"/>
    <property type="molecule type" value="Genomic_DNA"/>
</dbReference>
<dbReference type="Pfam" id="PF24864">
    <property type="entry name" value="DUF7730"/>
    <property type="match status" value="1"/>
</dbReference>
<accession>A0A6A6T091</accession>
<proteinExistence type="predicted"/>
<dbReference type="OrthoDB" id="3801532at2759"/>
<sequence>MTHLKEDARFFWYSYARTKTPFYDHNRIARQQQERIEVLSQISQRRRERALRERERSPAADVDGSGLTRTGRGKKRKSREQEQSILFAKLPGELRMKIWEDVLCETGSVHVYLADHRCPHDVLKLMSATCIQPGENNPRLHDCIFNEERERTLNLLLTCKRIYAEAIDILYTSNTFFFSGTDHFQVFSRSVLPHRLEKIRRISIPVHGDPYPDRHFARSVEPSLDHYPFKIFDLFATMKGLKEVCLTINADSEPVAGTAIPGIATGPSTTTWLLQSKDNMYDLDIFGWAEQYQATACRMYGYISIEETIEVGRKFVYHTVDGLSFNDRWMSSKLLRLR</sequence>
<evidence type="ECO:0000313" key="3">
    <source>
        <dbReference type="EMBL" id="KAF2652198.1"/>
    </source>
</evidence>
<dbReference type="AlphaFoldDB" id="A0A6A6T091"/>
<feature type="region of interest" description="Disordered" evidence="1">
    <location>
        <begin position="48"/>
        <end position="80"/>
    </location>
</feature>
<dbReference type="PANTHER" id="PTHR38790">
    <property type="entry name" value="2EXR DOMAIN-CONTAINING PROTEIN-RELATED"/>
    <property type="match status" value="1"/>
</dbReference>
<name>A0A6A6T091_9PLEO</name>
<reference evidence="3" key="1">
    <citation type="journal article" date="2020" name="Stud. Mycol.">
        <title>101 Dothideomycetes genomes: a test case for predicting lifestyles and emergence of pathogens.</title>
        <authorList>
            <person name="Haridas S."/>
            <person name="Albert R."/>
            <person name="Binder M."/>
            <person name="Bloem J."/>
            <person name="Labutti K."/>
            <person name="Salamov A."/>
            <person name="Andreopoulos B."/>
            <person name="Baker S."/>
            <person name="Barry K."/>
            <person name="Bills G."/>
            <person name="Bluhm B."/>
            <person name="Cannon C."/>
            <person name="Castanera R."/>
            <person name="Culley D."/>
            <person name="Daum C."/>
            <person name="Ezra D."/>
            <person name="Gonzalez J."/>
            <person name="Henrissat B."/>
            <person name="Kuo A."/>
            <person name="Liang C."/>
            <person name="Lipzen A."/>
            <person name="Lutzoni F."/>
            <person name="Magnuson J."/>
            <person name="Mondo S."/>
            <person name="Nolan M."/>
            <person name="Ohm R."/>
            <person name="Pangilinan J."/>
            <person name="Park H.-J."/>
            <person name="Ramirez L."/>
            <person name="Alfaro M."/>
            <person name="Sun H."/>
            <person name="Tritt A."/>
            <person name="Yoshinaga Y."/>
            <person name="Zwiers L.-H."/>
            <person name="Turgeon B."/>
            <person name="Goodwin S."/>
            <person name="Spatafora J."/>
            <person name="Crous P."/>
            <person name="Grigoriev I."/>
        </authorList>
    </citation>
    <scope>NUCLEOTIDE SEQUENCE</scope>
    <source>
        <strain evidence="3">CBS 122681</strain>
    </source>
</reference>
<protein>
    <recommendedName>
        <fullName evidence="2">DUF7730 domain-containing protein</fullName>
    </recommendedName>
</protein>
<evidence type="ECO:0000259" key="2">
    <source>
        <dbReference type="Pfam" id="PF24864"/>
    </source>
</evidence>
<evidence type="ECO:0000313" key="4">
    <source>
        <dbReference type="Proteomes" id="UP000799324"/>
    </source>
</evidence>
<keyword evidence="4" id="KW-1185">Reference proteome</keyword>
<gene>
    <name evidence="3" type="ORF">K491DRAFT_719124</name>
</gene>
<evidence type="ECO:0000256" key="1">
    <source>
        <dbReference type="SAM" id="MobiDB-lite"/>
    </source>
</evidence>
<feature type="domain" description="DUF7730" evidence="2">
    <location>
        <begin position="80"/>
        <end position="248"/>
    </location>
</feature>
<dbReference type="Proteomes" id="UP000799324">
    <property type="component" value="Unassembled WGS sequence"/>
</dbReference>
<dbReference type="InterPro" id="IPR056632">
    <property type="entry name" value="DUF7730"/>
</dbReference>
<dbReference type="PANTHER" id="PTHR38790:SF9">
    <property type="entry name" value="F-BOX DOMAIN-CONTAINING PROTEIN"/>
    <property type="match status" value="1"/>
</dbReference>
<organism evidence="3 4">
    <name type="scientific">Lophiostoma macrostomum CBS 122681</name>
    <dbReference type="NCBI Taxonomy" id="1314788"/>
    <lineage>
        <taxon>Eukaryota</taxon>
        <taxon>Fungi</taxon>
        <taxon>Dikarya</taxon>
        <taxon>Ascomycota</taxon>
        <taxon>Pezizomycotina</taxon>
        <taxon>Dothideomycetes</taxon>
        <taxon>Pleosporomycetidae</taxon>
        <taxon>Pleosporales</taxon>
        <taxon>Lophiostomataceae</taxon>
        <taxon>Lophiostoma</taxon>
    </lineage>
</organism>